<keyword evidence="1" id="KW-0472">Membrane</keyword>
<dbReference type="AlphaFoldDB" id="A0A3G1IDU5"/>
<reference evidence="2" key="1">
    <citation type="submission" date="2016-11" db="EMBL/GenBank/DDBJ databases">
        <authorList>
            <person name="Yao B."/>
            <person name="Geng J."/>
        </authorList>
    </citation>
    <scope>NUCLEOTIDE SEQUENCE</scope>
    <source>
        <strain evidence="2">PUTH</strain>
        <plasmid evidence="2">pPUTH1</plasmid>
    </source>
</reference>
<sequence>MIIILFIECETFYGDYFFCASFFLIGICFSTSFFELCKNKNYKLTNKIEKEL</sequence>
<accession>A0A3G1IDU5</accession>
<keyword evidence="1" id="KW-1133">Transmembrane helix</keyword>
<dbReference type="EMBL" id="KY070306">
    <property type="protein sequence ID" value="ASF89221.1"/>
    <property type="molecule type" value="Genomic_DNA"/>
</dbReference>
<gene>
    <name evidence="2" type="ORF">pPUTH1_0098</name>
</gene>
<name>A0A3G1IDU5_KLEPN</name>
<feature type="transmembrane region" description="Helical" evidence="1">
    <location>
        <begin position="12"/>
        <end position="34"/>
    </location>
</feature>
<keyword evidence="1" id="KW-0812">Transmembrane</keyword>
<evidence type="ECO:0000313" key="2">
    <source>
        <dbReference type="EMBL" id="ASF89221.1"/>
    </source>
</evidence>
<protein>
    <submittedName>
        <fullName evidence="2">Uncharacterized protein</fullName>
    </submittedName>
</protein>
<geneLocation type="plasmid" evidence="2">
    <name>pPUTH1</name>
</geneLocation>
<proteinExistence type="predicted"/>
<keyword evidence="2" id="KW-0614">Plasmid</keyword>
<organism evidence="2">
    <name type="scientific">Klebsiella pneumoniae</name>
    <dbReference type="NCBI Taxonomy" id="573"/>
    <lineage>
        <taxon>Bacteria</taxon>
        <taxon>Pseudomonadati</taxon>
        <taxon>Pseudomonadota</taxon>
        <taxon>Gammaproteobacteria</taxon>
        <taxon>Enterobacterales</taxon>
        <taxon>Enterobacteriaceae</taxon>
        <taxon>Klebsiella/Raoultella group</taxon>
        <taxon>Klebsiella</taxon>
        <taxon>Klebsiella pneumoniae complex</taxon>
    </lineage>
</organism>
<evidence type="ECO:0000256" key="1">
    <source>
        <dbReference type="SAM" id="Phobius"/>
    </source>
</evidence>